<sequence>MEDTLLGFVHSHLGIVSVSMEDTLLGLVSSLEEPFQVSF</sequence>
<organism evidence="1">
    <name type="scientific">Arundo donax</name>
    <name type="common">Giant reed</name>
    <name type="synonym">Donax arundinaceus</name>
    <dbReference type="NCBI Taxonomy" id="35708"/>
    <lineage>
        <taxon>Eukaryota</taxon>
        <taxon>Viridiplantae</taxon>
        <taxon>Streptophyta</taxon>
        <taxon>Embryophyta</taxon>
        <taxon>Tracheophyta</taxon>
        <taxon>Spermatophyta</taxon>
        <taxon>Magnoliopsida</taxon>
        <taxon>Liliopsida</taxon>
        <taxon>Poales</taxon>
        <taxon>Poaceae</taxon>
        <taxon>PACMAD clade</taxon>
        <taxon>Arundinoideae</taxon>
        <taxon>Arundineae</taxon>
        <taxon>Arundo</taxon>
    </lineage>
</organism>
<reference evidence="1" key="1">
    <citation type="submission" date="2014-09" db="EMBL/GenBank/DDBJ databases">
        <authorList>
            <person name="Magalhaes I.L.F."/>
            <person name="Oliveira U."/>
            <person name="Santos F.R."/>
            <person name="Vidigal T.H.D.A."/>
            <person name="Brescovit A.D."/>
            <person name="Santos A.J."/>
        </authorList>
    </citation>
    <scope>NUCLEOTIDE SEQUENCE</scope>
    <source>
        <tissue evidence="1">Shoot tissue taken approximately 20 cm above the soil surface</tissue>
    </source>
</reference>
<name>A0A0A9B9Y9_ARUDO</name>
<reference evidence="1" key="2">
    <citation type="journal article" date="2015" name="Data Brief">
        <title>Shoot transcriptome of the giant reed, Arundo donax.</title>
        <authorList>
            <person name="Barrero R.A."/>
            <person name="Guerrero F.D."/>
            <person name="Moolhuijzen P."/>
            <person name="Goolsby J.A."/>
            <person name="Tidwell J."/>
            <person name="Bellgard S.E."/>
            <person name="Bellgard M.I."/>
        </authorList>
    </citation>
    <scope>NUCLEOTIDE SEQUENCE</scope>
    <source>
        <tissue evidence="1">Shoot tissue taken approximately 20 cm above the soil surface</tissue>
    </source>
</reference>
<accession>A0A0A9B9Y9</accession>
<evidence type="ECO:0000313" key="1">
    <source>
        <dbReference type="EMBL" id="JAD60804.1"/>
    </source>
</evidence>
<proteinExistence type="predicted"/>
<protein>
    <submittedName>
        <fullName evidence="1">Uncharacterized protein</fullName>
    </submittedName>
</protein>
<dbReference type="AlphaFoldDB" id="A0A0A9B9Y9"/>
<dbReference type="EMBL" id="GBRH01237091">
    <property type="protein sequence ID" value="JAD60804.1"/>
    <property type="molecule type" value="Transcribed_RNA"/>
</dbReference>